<name>A0A6J5P3G4_9CAUD</name>
<organism evidence="1">
    <name type="scientific">uncultured Caudovirales phage</name>
    <dbReference type="NCBI Taxonomy" id="2100421"/>
    <lineage>
        <taxon>Viruses</taxon>
        <taxon>Duplodnaviria</taxon>
        <taxon>Heunggongvirae</taxon>
        <taxon>Uroviricota</taxon>
        <taxon>Caudoviricetes</taxon>
        <taxon>Peduoviridae</taxon>
        <taxon>Maltschvirus</taxon>
        <taxon>Maltschvirus maltsch</taxon>
    </lineage>
</organism>
<dbReference type="InterPro" id="IPR021098">
    <property type="entry name" value="Phage_P22_Gp10"/>
</dbReference>
<reference evidence="1" key="1">
    <citation type="submission" date="2020-04" db="EMBL/GenBank/DDBJ databases">
        <authorList>
            <person name="Chiriac C."/>
            <person name="Salcher M."/>
            <person name="Ghai R."/>
            <person name="Kavagutti S V."/>
        </authorList>
    </citation>
    <scope>NUCLEOTIDE SEQUENCE</scope>
</reference>
<sequence length="466" mass="50950">MQIPLLSGIFTDSTPDFRTGYPVNLVPVPKSTGISEGYLRPAEGIVKTGDGPGSNRGGLNWNGVLYRVMGTKLVTVAQNGTVTVIGDVGSGGRVTFTYSFDYLAVTSGGRLYLYDGTTLAQVTDPDLGTAMTVVWVDGYFMTTDGEFLVITELNNPFAVDPLKYGSSEADPDPVKALLKLRNEIYALNRHTIEVFDNTGTAGFPFQRIPGAQMQKGTLGTHTCCVFGENIAFMGSGTNENISIYIGANGTVSKIATREIEEILAGYTEAQLSTSFMQERTEGAHQFLDIHLPDQTIVFDAAGSQAVGQPVWFFLRTSLVGLGRWAVCDAVWAYDRWNVCKPADTDVGYLDKSIATHWGETIGWEFGTAIVYNEGRGAIFHEMELVSLTGRVQPGADPTVWTSYSLDGLTYSVEKPARVGKLGEYNKRVVWLQQGNMRNWRLQKFRGTSEAQLAMARLEARVEPLAF</sequence>
<protein>
    <submittedName>
        <fullName evidence="1">Bacteriophage P22, Gp10, DNA-stabilising</fullName>
    </submittedName>
</protein>
<gene>
    <name evidence="1" type="ORF">UFOVP845_26</name>
</gene>
<accession>A0A6J5P3G4</accession>
<evidence type="ECO:0000313" key="1">
    <source>
        <dbReference type="EMBL" id="CAB4166369.1"/>
    </source>
</evidence>
<proteinExistence type="predicted"/>
<dbReference type="Pfam" id="PF11134">
    <property type="entry name" value="Phage_stabilise"/>
    <property type="match status" value="1"/>
</dbReference>
<dbReference type="EMBL" id="LR796781">
    <property type="protein sequence ID" value="CAB4166369.1"/>
    <property type="molecule type" value="Genomic_DNA"/>
</dbReference>